<feature type="transmembrane region" description="Helical" evidence="1">
    <location>
        <begin position="77"/>
        <end position="99"/>
    </location>
</feature>
<gene>
    <name evidence="2" type="ORF">TVAG_366190</name>
</gene>
<dbReference type="VEuPathDB" id="TrichDB:TVAG_366190"/>
<feature type="transmembrane region" description="Helical" evidence="1">
    <location>
        <begin position="215"/>
        <end position="238"/>
    </location>
</feature>
<feature type="transmembrane region" description="Helical" evidence="1">
    <location>
        <begin position="130"/>
        <end position="150"/>
    </location>
</feature>
<evidence type="ECO:0008006" key="4">
    <source>
        <dbReference type="Google" id="ProtNLM"/>
    </source>
</evidence>
<feature type="transmembrane region" description="Helical" evidence="1">
    <location>
        <begin position="156"/>
        <end position="181"/>
    </location>
</feature>
<dbReference type="GO" id="GO:0042147">
    <property type="term" value="P:retrograde transport, endosome to Golgi"/>
    <property type="evidence" value="ECO:0000318"/>
    <property type="project" value="GO_Central"/>
</dbReference>
<name>A2DHR3_TRIV3</name>
<protein>
    <recommendedName>
        <fullName evidence="4">PQ loop repeat family protein</fullName>
    </recommendedName>
</protein>
<dbReference type="STRING" id="5722.A2DHR3"/>
<reference evidence="2" key="1">
    <citation type="submission" date="2006-10" db="EMBL/GenBank/DDBJ databases">
        <authorList>
            <person name="Amadeo P."/>
            <person name="Zhao Q."/>
            <person name="Wortman J."/>
            <person name="Fraser-Liggett C."/>
            <person name="Carlton J."/>
        </authorList>
    </citation>
    <scope>NUCLEOTIDE SEQUENCE</scope>
    <source>
        <strain evidence="2">G3</strain>
    </source>
</reference>
<keyword evidence="1" id="KW-0812">Transmembrane</keyword>
<proteinExistence type="predicted"/>
<organism evidence="2 3">
    <name type="scientific">Trichomonas vaginalis (strain ATCC PRA-98 / G3)</name>
    <dbReference type="NCBI Taxonomy" id="412133"/>
    <lineage>
        <taxon>Eukaryota</taxon>
        <taxon>Metamonada</taxon>
        <taxon>Parabasalia</taxon>
        <taxon>Trichomonadida</taxon>
        <taxon>Trichomonadidae</taxon>
        <taxon>Trichomonas</taxon>
    </lineage>
</organism>
<dbReference type="PANTHER" id="PTHR14856">
    <property type="entry name" value="PQ-LOOP REPEAT-CONTAINING PROTEIN 1-LIKE PROTEIN"/>
    <property type="match status" value="1"/>
</dbReference>
<dbReference type="Gene3D" id="1.20.1280.290">
    <property type="match status" value="1"/>
</dbReference>
<dbReference type="RefSeq" id="XP_001581097.1">
    <property type="nucleotide sequence ID" value="XM_001581047.1"/>
</dbReference>
<dbReference type="Proteomes" id="UP000001542">
    <property type="component" value="Unassembled WGS sequence"/>
</dbReference>
<sequence length="277" mass="32178">MNLLSSLLFWVEAHHRLVMLCIDISCIFSPSFGYLDQLTKIIKTRTSENFKIDSSIVLLLSNYLRIIYWYWKQFDTYLLFQSIWMIGVQLTLAFLYYFFKPEGKESTPTNEQNPNTLFFDQFYAKNFLEFMGYVTIIALVLLLLSIGLHSLFDSQIIIESIGIVSNLIDCIVTLPQFILVVVKRNIRYVTVFLLLQWSLAVGCKLVLLIMRPVPFPFMIGLTIQGFLTFFVVTFYIGIRLTRKNTEINSENDNIDDKNPSFGVNFDDVDLDSHMESI</sequence>
<dbReference type="PANTHER" id="PTHR14856:SF9">
    <property type="entry name" value="PQ-LOOP REPEAT-CONTAINING PROTEIN 1"/>
    <property type="match status" value="1"/>
</dbReference>
<keyword evidence="3" id="KW-1185">Reference proteome</keyword>
<dbReference type="VEuPathDB" id="TrichDB:TVAGG3_0303250"/>
<evidence type="ECO:0000313" key="3">
    <source>
        <dbReference type="Proteomes" id="UP000001542"/>
    </source>
</evidence>
<dbReference type="OrthoDB" id="292213at2759"/>
<dbReference type="FunFam" id="1.20.1280.290:FF:000008">
    <property type="entry name" value="PQ-loop repeat-containing protein 1"/>
    <property type="match status" value="1"/>
</dbReference>
<dbReference type="GO" id="GO:0005829">
    <property type="term" value="C:cytosol"/>
    <property type="evidence" value="ECO:0007669"/>
    <property type="project" value="GOC"/>
</dbReference>
<evidence type="ECO:0000256" key="1">
    <source>
        <dbReference type="SAM" id="Phobius"/>
    </source>
</evidence>
<dbReference type="InterPro" id="IPR052241">
    <property type="entry name" value="SLC66/Scramblase_ANY1"/>
</dbReference>
<dbReference type="GO" id="GO:0045332">
    <property type="term" value="P:phospholipid translocation"/>
    <property type="evidence" value="ECO:0000318"/>
    <property type="project" value="GO_Central"/>
</dbReference>
<dbReference type="InParanoid" id="A2DHR3"/>
<dbReference type="AlphaFoldDB" id="A2DHR3"/>
<keyword evidence="1" id="KW-1133">Transmembrane helix</keyword>
<dbReference type="GO" id="GO:0005768">
    <property type="term" value="C:endosome"/>
    <property type="evidence" value="ECO:0000318"/>
    <property type="project" value="GO_Central"/>
</dbReference>
<evidence type="ECO:0000313" key="2">
    <source>
        <dbReference type="EMBL" id="EAY20111.1"/>
    </source>
</evidence>
<keyword evidence="1" id="KW-0472">Membrane</keyword>
<dbReference type="GO" id="GO:0005802">
    <property type="term" value="C:trans-Golgi network"/>
    <property type="evidence" value="ECO:0000318"/>
    <property type="project" value="GO_Central"/>
</dbReference>
<feature type="transmembrane region" description="Helical" evidence="1">
    <location>
        <begin position="188"/>
        <end position="209"/>
    </location>
</feature>
<dbReference type="KEGG" id="tva:5465645"/>
<dbReference type="EMBL" id="DS113201">
    <property type="protein sequence ID" value="EAY20111.1"/>
    <property type="molecule type" value="Genomic_DNA"/>
</dbReference>
<dbReference type="SMR" id="A2DHR3"/>
<accession>A2DHR3</accession>
<reference evidence="2" key="2">
    <citation type="journal article" date="2007" name="Science">
        <title>Draft genome sequence of the sexually transmitted pathogen Trichomonas vaginalis.</title>
        <authorList>
            <person name="Carlton J.M."/>
            <person name="Hirt R.P."/>
            <person name="Silva J.C."/>
            <person name="Delcher A.L."/>
            <person name="Schatz M."/>
            <person name="Zhao Q."/>
            <person name="Wortman J.R."/>
            <person name="Bidwell S.L."/>
            <person name="Alsmark U.C.M."/>
            <person name="Besteiro S."/>
            <person name="Sicheritz-Ponten T."/>
            <person name="Noel C.J."/>
            <person name="Dacks J.B."/>
            <person name="Foster P.G."/>
            <person name="Simillion C."/>
            <person name="Van de Peer Y."/>
            <person name="Miranda-Saavedra D."/>
            <person name="Barton G.J."/>
            <person name="Westrop G.D."/>
            <person name="Mueller S."/>
            <person name="Dessi D."/>
            <person name="Fiori P.L."/>
            <person name="Ren Q."/>
            <person name="Paulsen I."/>
            <person name="Zhang H."/>
            <person name="Bastida-Corcuera F.D."/>
            <person name="Simoes-Barbosa A."/>
            <person name="Brown M.T."/>
            <person name="Hayes R.D."/>
            <person name="Mukherjee M."/>
            <person name="Okumura C.Y."/>
            <person name="Schneider R."/>
            <person name="Smith A.J."/>
            <person name="Vanacova S."/>
            <person name="Villalvazo M."/>
            <person name="Haas B.J."/>
            <person name="Pertea M."/>
            <person name="Feldblyum T.V."/>
            <person name="Utterback T.R."/>
            <person name="Shu C.L."/>
            <person name="Osoegawa K."/>
            <person name="de Jong P.J."/>
            <person name="Hrdy I."/>
            <person name="Horvathova L."/>
            <person name="Zubacova Z."/>
            <person name="Dolezal P."/>
            <person name="Malik S.B."/>
            <person name="Logsdon J.M. Jr."/>
            <person name="Henze K."/>
            <person name="Gupta A."/>
            <person name="Wang C.C."/>
            <person name="Dunne R.L."/>
            <person name="Upcroft J.A."/>
            <person name="Upcroft P."/>
            <person name="White O."/>
            <person name="Salzberg S.L."/>
            <person name="Tang P."/>
            <person name="Chiu C.-H."/>
            <person name="Lee Y.-S."/>
            <person name="Embley T.M."/>
            <person name="Coombs G.H."/>
            <person name="Mottram J.C."/>
            <person name="Tachezy J."/>
            <person name="Fraser-Liggett C.M."/>
            <person name="Johnson P.J."/>
        </authorList>
    </citation>
    <scope>NUCLEOTIDE SEQUENCE [LARGE SCALE GENOMIC DNA]</scope>
    <source>
        <strain evidence="2">G3</strain>
    </source>
</reference>